<evidence type="ECO:0000313" key="2">
    <source>
        <dbReference type="EMBL" id="AFL66032.1"/>
    </source>
</evidence>
<feature type="transmembrane region" description="Helical" evidence="1">
    <location>
        <begin position="132"/>
        <end position="156"/>
    </location>
</feature>
<reference evidence="2 3" key="1">
    <citation type="journal article" date="2012" name="J. Bacteriol.">
        <title>Complete Genome Sequence of Desulfurococcus fermentans, a Hyperthermophilic Cellulolytic Crenarchaeon Isolated from a Freshwater Hot Spring in Kamchatka, Russia.</title>
        <authorList>
            <person name="Susanti D."/>
            <person name="Johnson E.F."/>
            <person name="Rodriguez J.R."/>
            <person name="Anderson I."/>
            <person name="Perevalova A.A."/>
            <person name="Kyrpides N."/>
            <person name="Lucas S."/>
            <person name="Han J."/>
            <person name="Lapidus A."/>
            <person name="Cheng J.F."/>
            <person name="Goodwin L."/>
            <person name="Pitluck S."/>
            <person name="Mavrommatis K."/>
            <person name="Peters L."/>
            <person name="Land M.L."/>
            <person name="Hauser L."/>
            <person name="Gopalan V."/>
            <person name="Chan P.P."/>
            <person name="Lowe T.M."/>
            <person name="Atomi H."/>
            <person name="Bonch-Osmolovskaya E.A."/>
            <person name="Woyke T."/>
            <person name="Mukhopadhyay B."/>
        </authorList>
    </citation>
    <scope>NUCLEOTIDE SEQUENCE [LARGE SCALE GENOMIC DNA]</scope>
    <source>
        <strain evidence="2 3">DSM 16532</strain>
    </source>
</reference>
<feature type="transmembrane region" description="Helical" evidence="1">
    <location>
        <begin position="93"/>
        <end position="112"/>
    </location>
</feature>
<keyword evidence="1" id="KW-0812">Transmembrane</keyword>
<protein>
    <submittedName>
        <fullName evidence="2">Membrane-bound metal-dependent hydrolase</fullName>
    </submittedName>
</protein>
<dbReference type="InterPro" id="IPR007404">
    <property type="entry name" value="YdjM-like"/>
</dbReference>
<dbReference type="KEGG" id="dfd:Desfe_0119"/>
<dbReference type="GO" id="GO:0016787">
    <property type="term" value="F:hydrolase activity"/>
    <property type="evidence" value="ECO:0007669"/>
    <property type="project" value="UniProtKB-KW"/>
</dbReference>
<feature type="transmembrane region" description="Helical" evidence="1">
    <location>
        <begin position="52"/>
        <end position="72"/>
    </location>
</feature>
<dbReference type="GeneID" id="13062450"/>
<dbReference type="AlphaFoldDB" id="I3XQ08"/>
<dbReference type="HOGENOM" id="CLU_130792_0_0_2"/>
<accession>I3XQ08</accession>
<evidence type="ECO:0000313" key="3">
    <source>
        <dbReference type="Proteomes" id="UP000006175"/>
    </source>
</evidence>
<dbReference type="Pfam" id="PF04307">
    <property type="entry name" value="YdjM"/>
    <property type="match status" value="1"/>
</dbReference>
<keyword evidence="3" id="KW-1185">Reference proteome</keyword>
<dbReference type="Proteomes" id="UP000006175">
    <property type="component" value="Chromosome"/>
</dbReference>
<dbReference type="eggNOG" id="arCOG04797">
    <property type="taxonomic scope" value="Archaea"/>
</dbReference>
<keyword evidence="1" id="KW-1133">Transmembrane helix</keyword>
<keyword evidence="2" id="KW-0378">Hydrolase</keyword>
<organism evidence="2 3">
    <name type="scientific">Desulfurococcus amylolyticus DSM 16532</name>
    <dbReference type="NCBI Taxonomy" id="768672"/>
    <lineage>
        <taxon>Archaea</taxon>
        <taxon>Thermoproteota</taxon>
        <taxon>Thermoprotei</taxon>
        <taxon>Desulfurococcales</taxon>
        <taxon>Desulfurococcaceae</taxon>
        <taxon>Desulfurococcus</taxon>
    </lineage>
</organism>
<dbReference type="EMBL" id="CP003321">
    <property type="protein sequence ID" value="AFL66032.1"/>
    <property type="molecule type" value="Genomic_DNA"/>
</dbReference>
<name>I3XQ08_DESAM</name>
<dbReference type="RefSeq" id="WP_014766937.1">
    <property type="nucleotide sequence ID" value="NC_018001.1"/>
</dbReference>
<keyword evidence="1" id="KW-0472">Membrane</keyword>
<evidence type="ECO:0000256" key="1">
    <source>
        <dbReference type="SAM" id="Phobius"/>
    </source>
</evidence>
<dbReference type="OrthoDB" id="271811at2157"/>
<gene>
    <name evidence="2" type="ORF">Desfe_0119</name>
</gene>
<sequence>MPFTPYHLGPGICLGLPLRRVIHAPTFILANILPDIEPFLVLVFNLKYPLHGYLHSLLVAILMGGIFGYVMYVIEEFMQPLYKLLLLETSETLGSWSFIAAGSLGALLHVLLDAPLYSDIKPFYPLMVNPLYNPLLASHIYTTCSLMLTIGLIYYIGLAAKTVFTR</sequence>
<proteinExistence type="predicted"/>